<organism evidence="5 6">
    <name type="scientific">Sporanaerobacter acetigenes DSM 13106</name>
    <dbReference type="NCBI Taxonomy" id="1123281"/>
    <lineage>
        <taxon>Bacteria</taxon>
        <taxon>Bacillati</taxon>
        <taxon>Bacillota</taxon>
        <taxon>Tissierellia</taxon>
        <taxon>Tissierellales</taxon>
        <taxon>Sporanaerobacteraceae</taxon>
        <taxon>Sporanaerobacter</taxon>
    </lineage>
</organism>
<dbReference type="InterPro" id="IPR036390">
    <property type="entry name" value="WH_DNA-bd_sf"/>
</dbReference>
<gene>
    <name evidence="5" type="ORF">SAMN02745180_00008</name>
</gene>
<keyword evidence="2 5" id="KW-0238">DNA-binding</keyword>
<evidence type="ECO:0000259" key="4">
    <source>
        <dbReference type="PROSITE" id="PS50949"/>
    </source>
</evidence>
<sequence length="160" mass="18538">MKCKGKKSLTFFYFPIDSRCMLVYYIVSALTYSNVYGGEKMEFDDKLPIYIQIMNYIKKKIVSGEINGGGKLPSVRELSSELKVNPNTVQRTYQELERENLVFTQRGMGTFVIEDAQIIKSLKNDMAVDIVNNFISEMKELGFEYKEIVEIILDNKEKEE</sequence>
<protein>
    <submittedName>
        <fullName evidence="5">DNA-binding transcriptional regulator YhcF, GntR family</fullName>
    </submittedName>
</protein>
<dbReference type="Proteomes" id="UP000184389">
    <property type="component" value="Unassembled WGS sequence"/>
</dbReference>
<evidence type="ECO:0000256" key="1">
    <source>
        <dbReference type="ARBA" id="ARBA00023015"/>
    </source>
</evidence>
<dbReference type="Pfam" id="PF00392">
    <property type="entry name" value="GntR"/>
    <property type="match status" value="1"/>
</dbReference>
<dbReference type="InterPro" id="IPR036388">
    <property type="entry name" value="WH-like_DNA-bd_sf"/>
</dbReference>
<dbReference type="GO" id="GO:0003700">
    <property type="term" value="F:DNA-binding transcription factor activity"/>
    <property type="evidence" value="ECO:0007669"/>
    <property type="project" value="InterPro"/>
</dbReference>
<dbReference type="PANTHER" id="PTHR38445:SF6">
    <property type="entry name" value="GNTR-FAMILY TRANSCRIPTIONAL REGULATOR"/>
    <property type="match status" value="1"/>
</dbReference>
<reference evidence="5 6" key="1">
    <citation type="submission" date="2016-11" db="EMBL/GenBank/DDBJ databases">
        <authorList>
            <person name="Jaros S."/>
            <person name="Januszkiewicz K."/>
            <person name="Wedrychowicz H."/>
        </authorList>
    </citation>
    <scope>NUCLEOTIDE SEQUENCE [LARGE SCALE GENOMIC DNA]</scope>
    <source>
        <strain evidence="5 6">DSM 13106</strain>
    </source>
</reference>
<feature type="domain" description="HTH gntR-type" evidence="4">
    <location>
        <begin position="47"/>
        <end position="115"/>
    </location>
</feature>
<dbReference type="SMART" id="SM00345">
    <property type="entry name" value="HTH_GNTR"/>
    <property type="match status" value="1"/>
</dbReference>
<keyword evidence="1" id="KW-0805">Transcription regulation</keyword>
<evidence type="ECO:0000256" key="3">
    <source>
        <dbReference type="ARBA" id="ARBA00023163"/>
    </source>
</evidence>
<name>A0A1M5RXQ3_9FIRM</name>
<dbReference type="InterPro" id="IPR000524">
    <property type="entry name" value="Tscrpt_reg_HTH_GntR"/>
</dbReference>
<proteinExistence type="predicted"/>
<keyword evidence="6" id="KW-1185">Reference proteome</keyword>
<evidence type="ECO:0000313" key="5">
    <source>
        <dbReference type="EMBL" id="SHH30979.1"/>
    </source>
</evidence>
<keyword evidence="3" id="KW-0804">Transcription</keyword>
<dbReference type="GO" id="GO:0003677">
    <property type="term" value="F:DNA binding"/>
    <property type="evidence" value="ECO:0007669"/>
    <property type="project" value="UniProtKB-KW"/>
</dbReference>
<dbReference type="SUPFAM" id="SSF46785">
    <property type="entry name" value="Winged helix' DNA-binding domain"/>
    <property type="match status" value="1"/>
</dbReference>
<dbReference type="STRING" id="1123281.SAMN02745180_00008"/>
<dbReference type="CDD" id="cd07377">
    <property type="entry name" value="WHTH_GntR"/>
    <property type="match status" value="1"/>
</dbReference>
<dbReference type="PANTHER" id="PTHR38445">
    <property type="entry name" value="HTH-TYPE TRANSCRIPTIONAL REPRESSOR YTRA"/>
    <property type="match status" value="1"/>
</dbReference>
<dbReference type="PROSITE" id="PS50949">
    <property type="entry name" value="HTH_GNTR"/>
    <property type="match status" value="1"/>
</dbReference>
<dbReference type="Gene3D" id="1.10.10.10">
    <property type="entry name" value="Winged helix-like DNA-binding domain superfamily/Winged helix DNA-binding domain"/>
    <property type="match status" value="1"/>
</dbReference>
<evidence type="ECO:0000256" key="2">
    <source>
        <dbReference type="ARBA" id="ARBA00023125"/>
    </source>
</evidence>
<evidence type="ECO:0000313" key="6">
    <source>
        <dbReference type="Proteomes" id="UP000184389"/>
    </source>
</evidence>
<dbReference type="AlphaFoldDB" id="A0A1M5RXQ3"/>
<accession>A0A1M5RXQ3</accession>
<dbReference type="EMBL" id="FQXR01000002">
    <property type="protein sequence ID" value="SHH30979.1"/>
    <property type="molecule type" value="Genomic_DNA"/>
</dbReference>